<protein>
    <submittedName>
        <fullName evidence="2">Uncharacterized protein</fullName>
    </submittedName>
</protein>
<evidence type="ECO:0000256" key="1">
    <source>
        <dbReference type="SAM" id="Phobius"/>
    </source>
</evidence>
<gene>
    <name evidence="2" type="ORF">Q9S78_03020</name>
</gene>
<proteinExistence type="predicted"/>
<dbReference type="Proteomes" id="UP001262835">
    <property type="component" value="Unassembled WGS sequence"/>
</dbReference>
<keyword evidence="3" id="KW-1185">Reference proteome</keyword>
<accession>A0ABU3GG05</accession>
<feature type="transmembrane region" description="Helical" evidence="1">
    <location>
        <begin position="128"/>
        <end position="157"/>
    </location>
</feature>
<organism evidence="2 3">
    <name type="scientific">Microbacterium aquilitoris</name>
    <dbReference type="NCBI Taxonomy" id="3067307"/>
    <lineage>
        <taxon>Bacteria</taxon>
        <taxon>Bacillati</taxon>
        <taxon>Actinomycetota</taxon>
        <taxon>Actinomycetes</taxon>
        <taxon>Micrococcales</taxon>
        <taxon>Microbacteriaceae</taxon>
        <taxon>Microbacterium</taxon>
    </lineage>
</organism>
<feature type="transmembrane region" description="Helical" evidence="1">
    <location>
        <begin position="327"/>
        <end position="355"/>
    </location>
</feature>
<evidence type="ECO:0000313" key="2">
    <source>
        <dbReference type="EMBL" id="MDT3329635.1"/>
    </source>
</evidence>
<dbReference type="EMBL" id="JAUZVT010000001">
    <property type="protein sequence ID" value="MDT3329635.1"/>
    <property type="molecule type" value="Genomic_DNA"/>
</dbReference>
<comment type="caution">
    <text evidence="2">The sequence shown here is derived from an EMBL/GenBank/DDBJ whole genome shotgun (WGS) entry which is preliminary data.</text>
</comment>
<evidence type="ECO:0000313" key="3">
    <source>
        <dbReference type="Proteomes" id="UP001262835"/>
    </source>
</evidence>
<feature type="transmembrane region" description="Helical" evidence="1">
    <location>
        <begin position="34"/>
        <end position="67"/>
    </location>
</feature>
<dbReference type="RefSeq" id="WP_116227933.1">
    <property type="nucleotide sequence ID" value="NZ_JAUZVT010000001.1"/>
</dbReference>
<name>A0ABU3GG05_9MICO</name>
<keyword evidence="1" id="KW-0812">Transmembrane</keyword>
<feature type="transmembrane region" description="Helical" evidence="1">
    <location>
        <begin position="367"/>
        <end position="391"/>
    </location>
</feature>
<feature type="transmembrane region" description="Helical" evidence="1">
    <location>
        <begin position="253"/>
        <end position="275"/>
    </location>
</feature>
<feature type="transmembrane region" description="Helical" evidence="1">
    <location>
        <begin position="182"/>
        <end position="202"/>
    </location>
</feature>
<sequence length="438" mass="45616">MPSAIVIAAGLTACVVAGLAAVFLARAPRLSFVVWILSVFLLPIWVGVNVGFFMSAITLLTVAFVALHSGRFRLSGPDAFMLLFLGLVVMLFAAKQVELTYLVSGTLELVLPYFWGRIVYERVGSATITAWVAGAAVGVAALAIVEFATGTNLFVAIPGYEPLKETWAQLQPRAGFLRVEGAFGHSIALGGALAMSAAFVLASRAKAWMKAVGLVIVGFAVVLTFSRIGIITFVLTVVLSLVFLRSVGASTRWLVGGLVVVAAAVLVPFLDTVFAEAGGEAGGSADYRGGLTVLLGQVGLIGGASGWEDLVVGDVYLGNFRASIDNAFIAVLLRYGYLPTAALFAVYAIAIVLAVRSKALSPGLVAIVAQVPGLFAVAFITQYGMLLWFIVGVTVGRAKTSAGVASSVEAPRQQFMIMDDAVNGGSARGRRSVATSGK</sequence>
<keyword evidence="1" id="KW-0472">Membrane</keyword>
<reference evidence="2 3" key="1">
    <citation type="submission" date="2023-08" db="EMBL/GenBank/DDBJ databases">
        <title>Microbacterium aquilitoris sp. nov. and Microbacterium gwkjibeachense sp. nov., isolated from beach.</title>
        <authorList>
            <person name="Lee S.D."/>
            <person name="Yang H."/>
            <person name="Kim I."/>
        </authorList>
    </citation>
    <scope>NUCLEOTIDE SEQUENCE [LARGE SCALE GENOMIC DNA]</scope>
    <source>
        <strain evidence="2 3">KSW-18</strain>
    </source>
</reference>
<feature type="transmembrane region" description="Helical" evidence="1">
    <location>
        <begin position="214"/>
        <end position="241"/>
    </location>
</feature>
<keyword evidence="1" id="KW-1133">Transmembrane helix</keyword>
<feature type="transmembrane region" description="Helical" evidence="1">
    <location>
        <begin position="74"/>
        <end position="93"/>
    </location>
</feature>